<accession>A0ABU6MJZ5</accession>
<dbReference type="Pfam" id="PF10702">
    <property type="entry name" value="DUF2507"/>
    <property type="match status" value="1"/>
</dbReference>
<dbReference type="Gene3D" id="3.30.1380.20">
    <property type="entry name" value="Trafficking protein particle complex subunit 3"/>
    <property type="match status" value="1"/>
</dbReference>
<dbReference type="SUPFAM" id="SSF111126">
    <property type="entry name" value="Ligand-binding domain in the NO signalling and Golgi transport"/>
    <property type="match status" value="1"/>
</dbReference>
<reference evidence="1 2" key="1">
    <citation type="submission" date="2023-03" db="EMBL/GenBank/DDBJ databases">
        <title>Bacillus Genome Sequencing.</title>
        <authorList>
            <person name="Dunlap C."/>
        </authorList>
    </citation>
    <scope>NUCLEOTIDE SEQUENCE [LARGE SCALE GENOMIC DNA]</scope>
    <source>
        <strain evidence="1 2">B-23453</strain>
    </source>
</reference>
<gene>
    <name evidence="1" type="ORF">P4T90_17510</name>
</gene>
<dbReference type="InterPro" id="IPR024096">
    <property type="entry name" value="NO_sig/Golgi_transp_ligand-bd"/>
</dbReference>
<keyword evidence="2" id="KW-1185">Reference proteome</keyword>
<evidence type="ECO:0000313" key="1">
    <source>
        <dbReference type="EMBL" id="MED1204845.1"/>
    </source>
</evidence>
<dbReference type="Proteomes" id="UP001341444">
    <property type="component" value="Unassembled WGS sequence"/>
</dbReference>
<name>A0ABU6MJZ5_9BACI</name>
<organism evidence="1 2">
    <name type="scientific">Heyndrickxia acidicola</name>
    <dbReference type="NCBI Taxonomy" id="209389"/>
    <lineage>
        <taxon>Bacteria</taxon>
        <taxon>Bacillati</taxon>
        <taxon>Bacillota</taxon>
        <taxon>Bacilli</taxon>
        <taxon>Bacillales</taxon>
        <taxon>Bacillaceae</taxon>
        <taxon>Heyndrickxia</taxon>
    </lineage>
</organism>
<comment type="caution">
    <text evidence="1">The sequence shown here is derived from an EMBL/GenBank/DDBJ whole genome shotgun (WGS) entry which is preliminary data.</text>
</comment>
<dbReference type="RefSeq" id="WP_066270084.1">
    <property type="nucleotide sequence ID" value="NZ_JARMAB010000026.1"/>
</dbReference>
<sequence>MELEQTTNQTNEKEELTVPAFAYELLRNILIPELLGKDTSEILYWAGKHLARKFPLMSMDEIIAFFNEAGWGNLSVLKQDKHGIELELTSELITRQFERKAETRFKLEAGFLAEQVQTQRNVLTEANDEIIKKGKKVHFIVQWDSRDSI</sequence>
<dbReference type="EMBL" id="JARMAB010000026">
    <property type="protein sequence ID" value="MED1204845.1"/>
    <property type="molecule type" value="Genomic_DNA"/>
</dbReference>
<protein>
    <submittedName>
        <fullName evidence="1">YslB family protein</fullName>
    </submittedName>
</protein>
<evidence type="ECO:0000313" key="2">
    <source>
        <dbReference type="Proteomes" id="UP001341444"/>
    </source>
</evidence>
<dbReference type="InterPro" id="IPR019642">
    <property type="entry name" value="DUF2507"/>
</dbReference>
<proteinExistence type="predicted"/>